<dbReference type="PANTHER" id="PTHR36558">
    <property type="entry name" value="GLR1098 PROTEIN"/>
    <property type="match status" value="1"/>
</dbReference>
<evidence type="ECO:0000313" key="2">
    <source>
        <dbReference type="EMBL" id="MDQ0417580.1"/>
    </source>
</evidence>
<dbReference type="CDD" id="cd06260">
    <property type="entry name" value="DUF820-like"/>
    <property type="match status" value="1"/>
</dbReference>
<accession>A0AAJ1WSD2</accession>
<dbReference type="SUPFAM" id="SSF52980">
    <property type="entry name" value="Restriction endonuclease-like"/>
    <property type="match status" value="1"/>
</dbReference>
<keyword evidence="3" id="KW-1185">Reference proteome</keyword>
<dbReference type="GO" id="GO:0004519">
    <property type="term" value="F:endonuclease activity"/>
    <property type="evidence" value="ECO:0007669"/>
    <property type="project" value="UniProtKB-KW"/>
</dbReference>
<keyword evidence="2" id="KW-0540">Nuclease</keyword>
<organism evidence="2 3">
    <name type="scientific">Croceifilum oryzae</name>
    <dbReference type="NCBI Taxonomy" id="1553429"/>
    <lineage>
        <taxon>Bacteria</taxon>
        <taxon>Bacillati</taxon>
        <taxon>Bacillota</taxon>
        <taxon>Bacilli</taxon>
        <taxon>Bacillales</taxon>
        <taxon>Thermoactinomycetaceae</taxon>
        <taxon>Croceifilum</taxon>
    </lineage>
</organism>
<dbReference type="EMBL" id="JAUSUV010000007">
    <property type="protein sequence ID" value="MDQ0417580.1"/>
    <property type="molecule type" value="Genomic_DNA"/>
</dbReference>
<keyword evidence="2" id="KW-0378">Hydrolase</keyword>
<dbReference type="RefSeq" id="WP_307252722.1">
    <property type="nucleotide sequence ID" value="NZ_JAUSUV010000007.1"/>
</dbReference>
<dbReference type="InterPro" id="IPR008538">
    <property type="entry name" value="Uma2"/>
</dbReference>
<reference evidence="2 3" key="1">
    <citation type="submission" date="2023-07" db="EMBL/GenBank/DDBJ databases">
        <title>Genomic Encyclopedia of Type Strains, Phase IV (KMG-IV): sequencing the most valuable type-strain genomes for metagenomic binning, comparative biology and taxonomic classification.</title>
        <authorList>
            <person name="Goeker M."/>
        </authorList>
    </citation>
    <scope>NUCLEOTIDE SEQUENCE [LARGE SCALE GENOMIC DNA]</scope>
    <source>
        <strain evidence="2 3">DSM 46876</strain>
    </source>
</reference>
<evidence type="ECO:0000259" key="1">
    <source>
        <dbReference type="Pfam" id="PF05685"/>
    </source>
</evidence>
<feature type="domain" description="Putative restriction endonuclease" evidence="1">
    <location>
        <begin position="15"/>
        <end position="186"/>
    </location>
</feature>
<dbReference type="Pfam" id="PF05685">
    <property type="entry name" value="Uma2"/>
    <property type="match status" value="1"/>
</dbReference>
<protein>
    <submittedName>
        <fullName evidence="2">Uma2 family endonuclease</fullName>
    </submittedName>
</protein>
<proteinExistence type="predicted"/>
<evidence type="ECO:0000313" key="3">
    <source>
        <dbReference type="Proteomes" id="UP001238450"/>
    </source>
</evidence>
<dbReference type="PANTHER" id="PTHR36558:SF1">
    <property type="entry name" value="RESTRICTION ENDONUCLEASE DOMAIN-CONTAINING PROTEIN-RELATED"/>
    <property type="match status" value="1"/>
</dbReference>
<gene>
    <name evidence="2" type="ORF">J2Z48_001753</name>
</gene>
<keyword evidence="2" id="KW-0255">Endonuclease</keyword>
<name>A0AAJ1WSD2_9BACL</name>
<dbReference type="Gene3D" id="3.90.1570.10">
    <property type="entry name" value="tt1808, chain A"/>
    <property type="match status" value="1"/>
</dbReference>
<dbReference type="AlphaFoldDB" id="A0AAJ1WSD2"/>
<dbReference type="Proteomes" id="UP001238450">
    <property type="component" value="Unassembled WGS sequence"/>
</dbReference>
<sequence>MGKSINEMETYTYADLKKLDSAEGEHWELVNGTPYLQARPSYRHQEIAGNLFFVFKQYLKGKKCTVHQESEVNLSPAKEEDEIITLVVPDLFITCHPEKIDGQKFNGVPELIIEILSKDYRKDRWRNFNLYRDAGVKEYWIVDQYRNSVDVFVLRDGEFKLHGYYGLGEGEENIIRVNILEDLEVHVSDIFAQ</sequence>
<dbReference type="InterPro" id="IPR011335">
    <property type="entry name" value="Restrct_endonuc-II-like"/>
</dbReference>
<comment type="caution">
    <text evidence="2">The sequence shown here is derived from an EMBL/GenBank/DDBJ whole genome shotgun (WGS) entry which is preliminary data.</text>
</comment>
<dbReference type="InterPro" id="IPR012296">
    <property type="entry name" value="Nuclease_put_TT1808"/>
</dbReference>